<dbReference type="Proteomes" id="UP000036356">
    <property type="component" value="Unassembled WGS sequence"/>
</dbReference>
<evidence type="ECO:0000256" key="8">
    <source>
        <dbReference type="ARBA" id="ARBA00023014"/>
    </source>
</evidence>
<evidence type="ECO:0000256" key="5">
    <source>
        <dbReference type="ARBA" id="ARBA00022827"/>
    </source>
</evidence>
<comment type="similarity">
    <text evidence="2">Belongs to the HdrA family.</text>
</comment>
<gene>
    <name evidence="10" type="ORF">DEAC_c27430</name>
</gene>
<dbReference type="AlphaFoldDB" id="A0A0J1IKE4"/>
<evidence type="ECO:0000256" key="2">
    <source>
        <dbReference type="ARBA" id="ARBA00006561"/>
    </source>
</evidence>
<keyword evidence="7" id="KW-0408">Iron</keyword>
<dbReference type="EC" id="1.18.1.2" evidence="10"/>
<evidence type="ECO:0000313" key="11">
    <source>
        <dbReference type="Proteomes" id="UP000036356"/>
    </source>
</evidence>
<dbReference type="GO" id="GO:0046872">
    <property type="term" value="F:metal ion binding"/>
    <property type="evidence" value="ECO:0007669"/>
    <property type="project" value="UniProtKB-KW"/>
</dbReference>
<reference evidence="10 11" key="1">
    <citation type="submission" date="2015-06" db="EMBL/GenBank/DDBJ databases">
        <title>Draft genome of the moderately acidophilic sulfate reducer Candidatus Desulfosporosinus acididurans strain M1.</title>
        <authorList>
            <person name="Poehlein A."/>
            <person name="Petzsch P."/>
            <person name="Johnson B.D."/>
            <person name="Schloemann M."/>
            <person name="Daniel R."/>
            <person name="Muehling M."/>
        </authorList>
    </citation>
    <scope>NUCLEOTIDE SEQUENCE [LARGE SCALE GENOMIC DNA]</scope>
    <source>
        <strain evidence="10 11">M1</strain>
    </source>
</reference>
<dbReference type="PANTHER" id="PTHR43498:SF1">
    <property type="entry name" value="COB--COM HETERODISULFIDE REDUCTASE IRON-SULFUR SUBUNIT A"/>
    <property type="match status" value="1"/>
</dbReference>
<dbReference type="SUPFAM" id="SSF51905">
    <property type="entry name" value="FAD/NAD(P)-binding domain"/>
    <property type="match status" value="1"/>
</dbReference>
<evidence type="ECO:0000256" key="7">
    <source>
        <dbReference type="ARBA" id="ARBA00023004"/>
    </source>
</evidence>
<feature type="domain" description="4Fe-4S ferredoxin-type" evidence="9">
    <location>
        <begin position="167"/>
        <end position="198"/>
    </location>
</feature>
<dbReference type="Gene3D" id="3.30.70.20">
    <property type="match status" value="1"/>
</dbReference>
<dbReference type="STRING" id="476652.DEAC_c27430"/>
<keyword evidence="11" id="KW-1185">Reference proteome</keyword>
<dbReference type="PANTHER" id="PTHR43498">
    <property type="entry name" value="FERREDOXIN:COB-COM HETERODISULFIDE REDUCTASE SUBUNIT A"/>
    <property type="match status" value="1"/>
</dbReference>
<dbReference type="InterPro" id="IPR039650">
    <property type="entry name" value="HdrA-like"/>
</dbReference>
<dbReference type="PROSITE" id="PS51379">
    <property type="entry name" value="4FE4S_FER_2"/>
    <property type="match status" value="2"/>
</dbReference>
<dbReference type="InterPro" id="IPR036188">
    <property type="entry name" value="FAD/NAD-bd_sf"/>
</dbReference>
<comment type="caution">
    <text evidence="10">The sequence shown here is derived from an EMBL/GenBank/DDBJ whole genome shotgun (WGS) entry which is preliminary data.</text>
</comment>
<evidence type="ECO:0000313" key="10">
    <source>
        <dbReference type="EMBL" id="KLU65191.1"/>
    </source>
</evidence>
<dbReference type="Pfam" id="PF12831">
    <property type="entry name" value="FAD_oxidored"/>
    <property type="match status" value="1"/>
</dbReference>
<organism evidence="10 11">
    <name type="scientific">Desulfosporosinus acididurans</name>
    <dbReference type="NCBI Taxonomy" id="476652"/>
    <lineage>
        <taxon>Bacteria</taxon>
        <taxon>Bacillati</taxon>
        <taxon>Bacillota</taxon>
        <taxon>Clostridia</taxon>
        <taxon>Eubacteriales</taxon>
        <taxon>Desulfitobacteriaceae</taxon>
        <taxon>Desulfosporosinus</taxon>
    </lineage>
</organism>
<dbReference type="PROSITE" id="PS00198">
    <property type="entry name" value="4FE4S_FER_1"/>
    <property type="match status" value="1"/>
</dbReference>
<accession>A0A0J1IKE4</accession>
<name>A0A0J1IKE4_9FIRM</name>
<evidence type="ECO:0000256" key="6">
    <source>
        <dbReference type="ARBA" id="ARBA00023002"/>
    </source>
</evidence>
<dbReference type="InterPro" id="IPR017896">
    <property type="entry name" value="4Fe4S_Fe-S-bd"/>
</dbReference>
<keyword evidence="6 10" id="KW-0560">Oxidoreductase</keyword>
<dbReference type="InterPro" id="IPR017900">
    <property type="entry name" value="4Fe4S_Fe_S_CS"/>
</dbReference>
<proteinExistence type="inferred from homology"/>
<evidence type="ECO:0000256" key="3">
    <source>
        <dbReference type="ARBA" id="ARBA00022485"/>
    </source>
</evidence>
<dbReference type="EMBL" id="LDZY01000009">
    <property type="protein sequence ID" value="KLU65191.1"/>
    <property type="molecule type" value="Genomic_DNA"/>
</dbReference>
<comment type="cofactor">
    <cofactor evidence="1">
        <name>FAD</name>
        <dbReference type="ChEBI" id="CHEBI:57692"/>
    </cofactor>
</comment>
<dbReference type="Gene3D" id="3.50.50.60">
    <property type="entry name" value="FAD/NAD(P)-binding domain"/>
    <property type="match status" value="3"/>
</dbReference>
<keyword evidence="4" id="KW-0479">Metal-binding</keyword>
<evidence type="ECO:0000256" key="4">
    <source>
        <dbReference type="ARBA" id="ARBA00022723"/>
    </source>
</evidence>
<keyword evidence="5" id="KW-0285">Flavoprotein</keyword>
<evidence type="ECO:0000256" key="1">
    <source>
        <dbReference type="ARBA" id="ARBA00001974"/>
    </source>
</evidence>
<dbReference type="PRINTS" id="PR00368">
    <property type="entry name" value="FADPNR"/>
</dbReference>
<sequence>MVRETGLTSSAFVEILLAYKGGKRMAYKSILVVGGGISGLTAAVEASEAGSEVYLVEEKSYLGGRVAQMNQYFPKLCPPNCGLEINFRRIKQNPRIKFFTLSEIESIEGEEGDFTVTVTAKPRYVNQNCTACGKCTEVCPAERSNEFNYGMDKTKAIYRAHAFAFPMKYVLDREACLGAECGKCVSVCEYGAIELDMEPKSFKLNVGSIVWATGWEPYDATKISYYGYGRHQNVLTNVMLERMAAHNGPTGGKIVRPSDGKEVKTIAFVQCAGSRDENHLAYCSGICCMASLKQATYVLKQAPDAKVSMFYIDVRAMGKYEDFYNNVKDKINLIKGKVGEISEDAETKDLIVQVENQETGEIMRERVDMVVLATGMVPSTAGSKVPAGIVYDEDGFIASETGKPGIYGAGSVKKPLDVASSAKDATAAALKALQSTVRR</sequence>
<feature type="domain" description="4Fe-4S ferredoxin-type" evidence="9">
    <location>
        <begin position="120"/>
        <end position="150"/>
    </location>
</feature>
<keyword evidence="3" id="KW-0004">4Fe-4S</keyword>
<dbReference type="GO" id="GO:0004324">
    <property type="term" value="F:ferredoxin-NADP+ reductase activity"/>
    <property type="evidence" value="ECO:0007669"/>
    <property type="project" value="UniProtKB-EC"/>
</dbReference>
<keyword evidence="8" id="KW-0411">Iron-sulfur</keyword>
<evidence type="ECO:0000259" key="9">
    <source>
        <dbReference type="PROSITE" id="PS51379"/>
    </source>
</evidence>
<protein>
    <submittedName>
        <fullName evidence="10">Ferredoxin--NADP reductase</fullName>
        <ecNumber evidence="10">1.18.1.2</ecNumber>
    </submittedName>
</protein>
<dbReference type="PATRIC" id="fig|476652.3.peg.2871"/>
<dbReference type="Pfam" id="PF13187">
    <property type="entry name" value="Fer4_9"/>
    <property type="match status" value="1"/>
</dbReference>
<dbReference type="GO" id="GO:0051539">
    <property type="term" value="F:4 iron, 4 sulfur cluster binding"/>
    <property type="evidence" value="ECO:0007669"/>
    <property type="project" value="UniProtKB-KW"/>
</dbReference>
<keyword evidence="5" id="KW-0274">FAD</keyword>